<proteinExistence type="predicted"/>
<evidence type="ECO:0000256" key="2">
    <source>
        <dbReference type="ARBA" id="ARBA00022573"/>
    </source>
</evidence>
<keyword evidence="3" id="KW-0560">Oxidoreductase</keyword>
<accession>A0AAU9EF73</accession>
<evidence type="ECO:0000313" key="4">
    <source>
        <dbReference type="EMBL" id="BEP28068.1"/>
    </source>
</evidence>
<keyword evidence="2" id="KW-0169">Cobalamin biosynthesis</keyword>
<gene>
    <name evidence="4" type="primary">cobK</name>
    <name evidence="4" type="ORF">HLPR_03990</name>
</gene>
<dbReference type="EMBL" id="AP028654">
    <property type="protein sequence ID" value="BEP28068.1"/>
    <property type="molecule type" value="Genomic_DNA"/>
</dbReference>
<dbReference type="PROSITE" id="PS51014">
    <property type="entry name" value="COBK_CBIJ"/>
    <property type="match status" value="1"/>
</dbReference>
<comment type="pathway">
    <text evidence="1">Cofactor biosynthesis; adenosylcobalamin biosynthesis.</text>
</comment>
<organism evidence="4 5">
    <name type="scientific">Helicovermis profundi</name>
    <dbReference type="NCBI Taxonomy" id="3065157"/>
    <lineage>
        <taxon>Bacteria</taxon>
        <taxon>Bacillati</taxon>
        <taxon>Bacillota</taxon>
        <taxon>Clostridia</taxon>
        <taxon>Helicovermis</taxon>
    </lineage>
</organism>
<dbReference type="RefSeq" id="WP_338536415.1">
    <property type="nucleotide sequence ID" value="NZ_AP028654.1"/>
</dbReference>
<dbReference type="KEGG" id="hprf:HLPR_03990"/>
<dbReference type="Proteomes" id="UP001321786">
    <property type="component" value="Chromosome"/>
</dbReference>
<name>A0AAU9EF73_9FIRM</name>
<dbReference type="AlphaFoldDB" id="A0AAU9EF73"/>
<protein>
    <submittedName>
        <fullName evidence="4">Precorrin-6A reductase</fullName>
    </submittedName>
</protein>
<dbReference type="GO" id="GO:0009236">
    <property type="term" value="P:cobalamin biosynthetic process"/>
    <property type="evidence" value="ECO:0007669"/>
    <property type="project" value="UniProtKB-KW"/>
</dbReference>
<dbReference type="GO" id="GO:0016994">
    <property type="term" value="F:precorrin-6A reductase activity"/>
    <property type="evidence" value="ECO:0007669"/>
    <property type="project" value="InterPro"/>
</dbReference>
<evidence type="ECO:0000313" key="5">
    <source>
        <dbReference type="Proteomes" id="UP001321786"/>
    </source>
</evidence>
<dbReference type="InterPro" id="IPR003723">
    <property type="entry name" value="Precorrin-6x_reduct"/>
</dbReference>
<dbReference type="PANTHER" id="PTHR36925">
    <property type="entry name" value="COBALT-PRECORRIN-6A REDUCTASE"/>
    <property type="match status" value="1"/>
</dbReference>
<evidence type="ECO:0000256" key="1">
    <source>
        <dbReference type="ARBA" id="ARBA00004953"/>
    </source>
</evidence>
<evidence type="ECO:0000256" key="3">
    <source>
        <dbReference type="ARBA" id="ARBA00023002"/>
    </source>
</evidence>
<reference evidence="4 5" key="1">
    <citation type="submission" date="2023-08" db="EMBL/GenBank/DDBJ databases">
        <title>Helicovermis profunda gen. nov., sp. nov., a novel mesophilic, fermentative bacterium within the Bacillota from a deep-sea hydrothermal vent chimney.</title>
        <authorList>
            <person name="Miyazaki U."/>
            <person name="Mizutani D."/>
            <person name="Hashimoto Y."/>
            <person name="Tame A."/>
            <person name="Sawayama S."/>
            <person name="Miyazaki J."/>
            <person name="Takai K."/>
            <person name="Nakagawa S."/>
        </authorList>
    </citation>
    <scope>NUCLEOTIDE SEQUENCE [LARGE SCALE GENOMIC DNA]</scope>
    <source>
        <strain evidence="4 5">S502</strain>
    </source>
</reference>
<dbReference type="PANTHER" id="PTHR36925:SF1">
    <property type="entry name" value="COBALT-PRECORRIN-6A REDUCTASE"/>
    <property type="match status" value="1"/>
</dbReference>
<dbReference type="Pfam" id="PF02571">
    <property type="entry name" value="CbiJ"/>
    <property type="match status" value="1"/>
</dbReference>
<keyword evidence="5" id="KW-1185">Reference proteome</keyword>
<dbReference type="NCBIfam" id="TIGR00715">
    <property type="entry name" value="precor6x_red"/>
    <property type="match status" value="1"/>
</dbReference>
<sequence>MILVMSGTSDGRIISEKLSKKFKVISSVTTDYGEKLLKDRGVSVHKGKMNSEDIMNFINVNKVKLVIDATHPYAKEVSQNTITACKKLNTEYIRYERPKDFTLSEDYFYSYEDALEELKETKGNILLTVGSNNLYRFMSEDLRQRIYARILPTSSVLEMCEKLKISPDKIIAMKGPFTKEMNKLIIKEFDIKTLVTKESSIAGGFPQKVESALESKINLIVINRPVVEYPNEINDINELLELVCSRNS</sequence>